<feature type="compositionally biased region" description="Basic and acidic residues" evidence="2">
    <location>
        <begin position="67"/>
        <end position="83"/>
    </location>
</feature>
<reference evidence="4 5" key="1">
    <citation type="submission" date="2020-10" db="EMBL/GenBank/DDBJ databases">
        <title>Pygocentrus nattereri (red-bellied piranha) genome, fPygNat1, primary haplotype.</title>
        <authorList>
            <person name="Myers G."/>
            <person name="Meyer A."/>
            <person name="Karagic N."/>
            <person name="Pippel M."/>
            <person name="Winkler S."/>
            <person name="Tracey A."/>
            <person name="Wood J."/>
            <person name="Formenti G."/>
            <person name="Howe K."/>
            <person name="Fedrigo O."/>
            <person name="Jarvis E.D."/>
        </authorList>
    </citation>
    <scope>NUCLEOTIDE SEQUENCE [LARGE SCALE GENOMIC DNA]</scope>
</reference>
<dbReference type="PROSITE" id="PS00028">
    <property type="entry name" value="ZINC_FINGER_C2H2_1"/>
    <property type="match status" value="8"/>
</dbReference>
<feature type="compositionally biased region" description="Acidic residues" evidence="2">
    <location>
        <begin position="113"/>
        <end position="124"/>
    </location>
</feature>
<feature type="domain" description="C2H2-type" evidence="3">
    <location>
        <begin position="1501"/>
        <end position="1525"/>
    </location>
</feature>
<evidence type="ECO:0000313" key="5">
    <source>
        <dbReference type="Proteomes" id="UP001501920"/>
    </source>
</evidence>
<dbReference type="GO" id="GO:0005634">
    <property type="term" value="C:nucleus"/>
    <property type="evidence" value="ECO:0007669"/>
    <property type="project" value="TreeGrafter"/>
</dbReference>
<reference evidence="4" key="2">
    <citation type="submission" date="2025-08" db="UniProtKB">
        <authorList>
            <consortium name="Ensembl"/>
        </authorList>
    </citation>
    <scope>IDENTIFICATION</scope>
</reference>
<feature type="compositionally biased region" description="Low complexity" evidence="2">
    <location>
        <begin position="776"/>
        <end position="794"/>
    </location>
</feature>
<dbReference type="SMART" id="SM00355">
    <property type="entry name" value="ZnF_C2H2"/>
    <property type="match status" value="11"/>
</dbReference>
<keyword evidence="5" id="KW-1185">Reference proteome</keyword>
<dbReference type="PANTHER" id="PTHR12451">
    <property type="entry name" value="TRANSCRIPTION FACTOR CASTOR PROTEIN MING -RELATED"/>
    <property type="match status" value="1"/>
</dbReference>
<feature type="region of interest" description="Disordered" evidence="2">
    <location>
        <begin position="873"/>
        <end position="905"/>
    </location>
</feature>
<feature type="region of interest" description="Disordered" evidence="2">
    <location>
        <begin position="53"/>
        <end position="200"/>
    </location>
</feature>
<sequence>MCIAGNVHIGTGVPLGLCTEKTSGKSTMAAKRKGGLKLNAICAKLSRQVVYDGSSQNAEGDPSLADNSERGSSHYEEGDRPDSDYSEGLSLGQSLEDDQKRREAIEKWVNGEYADDPASIDEDEPRGPKASSGDEGPPEGVYMVQPKGCSDEEDNGDEAETIPVSHEDSYHDDRDSADSPHKETSSSETPNCQASFSSPGEASALRDYAASTMNEFLHMFGYDDQQVRDELAKKISFEKLKAATSDPSSLSSEEATRRARFSKYEEYIRKLKAGETLPWPIHSKPEELNSKMTQEKTSTLIQPSSCLPAAEGQIFSAGMEHKQAQLSASAGNSSHNLASRASKYDFFIQKLKMGESLRQQNGNAYKRPSKYDLENVKYLHLFKPGEGNPDMGGAIAFKTGKVGRPSKYDIHNIQKLIPSKSDPSIMPGVLSSTPATPGTPMIPTAASAGAVGPPCLPVDQVGHLTFSPEYMKSSFSKTDSITTGTVSSVKNGLPPEKPVTEDINVYQKYIARFSGSQHCGHVHCAYQYREHYHCMDPECNYQRFTSKQDVIRHYNMHKKRDNSLQHGFMRFSPLDDCSVYYHGCHLNGKSTHYHCMQVGCNKVYTSTSDVMTHENFHKKNAQLMNDGFQRFRATEDCGTVSCQFYGQKTTHFHCRRPGCTFTFKNKCDIEKHKSYHIKDDAYAKDGFKKFYKYEECKYEGCVYSKATNHFHCIRQGCGFTFTSTSQMTSHKRKHERRHIRSSGVLGLTSSFLLPKEEQEESSNDDLVDFSAISSKNSSLSASPTTQQQPSSTLPHLMSTPTTAVASSSHNVKPTTALPPASHMSTLLSQALPSNMPVALAMASSALGGASNPFFPLLPRLPLQLPPNAASMISAASSGVHSTPRDSQAPSSSSAGELPPASTPSSYAASSIMEKISASKGLISPMMARLAAAALNPASNPETGNGQQAQAGRFNPVQVKQEPMDGTSGASQESMQEHSLDLSKKDPSCARLHACAYVRLCMTACSLCAQMTQVNPGFFSALTMKSELEGGQAPENSETVQYLSRLMKRPAPEKPAELWKTYLRRYDTDEVCDGQCDFLHKVHFHCLVEDCGALFSTVDGAIKHANFHFRANLKVKPEPSFNEGKDSNEGAPNQLTAPISMASSPPMEVPSVAASGGYGSSPSLLAWKQLTGSIPQLPATMPNMPATSPLATTSLENAKPQVKPGFLQFQDNDPCLATDCKYSNKFHFHCLFGNCKYVCKTSGKAESHCLDHINPNNSLVNVRDQFSYYSLQCLCPNQHCEFRMRGHYHCLRPGCFFVTNITTKLPWHIKKHEKAERRAANGFKYFTKREECGRLGCKYNQVNSHFHCIREGCMFSFLLKHQMTSHARKHMRRMLGKNFDRVPSQVFSNMMEENDDYMDYTGGGSPLGLSSESSNQDRSCTSTPVGNDSSPAGNTISIPTATGAKKRFWIIEDMSPFGKRRKTASSRKMLDEGMMLEGFRRYDLYEDCKDTACQFSLKVTHYHCTRENCGYKFCGRTHMYKHAQHHDRVDNLVLDDFKRFKSSLSCGFADCQFSGNSTHFHCLRCGFRCTDSTKVTAHRKHHGKQDVISAAGFCQFSSSADCEVADCKYKLKCSHFHCTYPECKHTVVGMSQMDSHKRKHEKQERGEPPSGLPHNNTSSSLFFLKNAAGLGLADSLDLSKKLQRDSLTTAPGATPNAPIMSLGHSRDDTTRTSGEPEDELSPEEEPTAHEEEEDEEDEEEEPEEDLNTDSYDDSMPEPDGEKDNSESFDASMNHADTSQLDKEEPEADL</sequence>
<feature type="region of interest" description="Disordered" evidence="2">
    <location>
        <begin position="1407"/>
        <end position="1436"/>
    </location>
</feature>
<keyword evidence="1" id="KW-0479">Metal-binding</keyword>
<feature type="compositionally biased region" description="Acidic residues" evidence="2">
    <location>
        <begin position="1714"/>
        <end position="1757"/>
    </location>
</feature>
<keyword evidence="1" id="KW-0862">Zinc</keyword>
<protein>
    <recommendedName>
        <fullName evidence="3">C2H2-type domain-containing protein</fullName>
    </recommendedName>
</protein>
<dbReference type="Proteomes" id="UP001501920">
    <property type="component" value="Chromosome 9"/>
</dbReference>
<keyword evidence="1" id="KW-0863">Zinc-finger</keyword>
<name>A0A3B4CYL0_PYGNA</name>
<evidence type="ECO:0000259" key="3">
    <source>
        <dbReference type="PROSITE" id="PS50157"/>
    </source>
</evidence>
<accession>A0A3B4CYL0</accession>
<dbReference type="GO" id="GO:0000977">
    <property type="term" value="F:RNA polymerase II transcription regulatory region sequence-specific DNA binding"/>
    <property type="evidence" value="ECO:0007669"/>
    <property type="project" value="TreeGrafter"/>
</dbReference>
<feature type="compositionally biased region" description="Basic and acidic residues" evidence="2">
    <location>
        <begin position="165"/>
        <end position="185"/>
    </location>
</feature>
<proteinExistence type="predicted"/>
<feature type="compositionally biased region" description="Polar residues" evidence="2">
    <location>
        <begin position="798"/>
        <end position="812"/>
    </location>
</feature>
<reference evidence="4" key="3">
    <citation type="submission" date="2025-09" db="UniProtKB">
        <authorList>
            <consortium name="Ensembl"/>
        </authorList>
    </citation>
    <scope>IDENTIFICATION</scope>
</reference>
<feature type="domain" description="C2H2-type" evidence="3">
    <location>
        <begin position="593"/>
        <end position="622"/>
    </location>
</feature>
<feature type="compositionally biased region" description="Polar residues" evidence="2">
    <location>
        <begin position="1766"/>
        <end position="1777"/>
    </location>
</feature>
<dbReference type="GO" id="GO:0000981">
    <property type="term" value="F:DNA-binding transcription factor activity, RNA polymerase II-specific"/>
    <property type="evidence" value="ECO:0007669"/>
    <property type="project" value="TreeGrafter"/>
</dbReference>
<feature type="region of interest" description="Disordered" evidence="2">
    <location>
        <begin position="776"/>
        <end position="812"/>
    </location>
</feature>
<dbReference type="PROSITE" id="PS50157">
    <property type="entry name" value="ZINC_FINGER_C2H2_2"/>
    <property type="match status" value="3"/>
</dbReference>
<feature type="domain" description="C2H2-type" evidence="3">
    <location>
        <begin position="710"/>
        <end position="739"/>
    </location>
</feature>
<dbReference type="PANTHER" id="PTHR12451:SF0">
    <property type="entry name" value="ZINC FINGER PROTEIN CASTOR HOMOLOG 1"/>
    <property type="match status" value="1"/>
</dbReference>
<feature type="compositionally biased region" description="Polar residues" evidence="2">
    <location>
        <begin position="1415"/>
        <end position="1436"/>
    </location>
</feature>
<organism evidence="4 5">
    <name type="scientific">Pygocentrus nattereri</name>
    <name type="common">Red-bellied piranha</name>
    <dbReference type="NCBI Taxonomy" id="42514"/>
    <lineage>
        <taxon>Eukaryota</taxon>
        <taxon>Metazoa</taxon>
        <taxon>Chordata</taxon>
        <taxon>Craniata</taxon>
        <taxon>Vertebrata</taxon>
        <taxon>Euteleostomi</taxon>
        <taxon>Actinopterygii</taxon>
        <taxon>Neopterygii</taxon>
        <taxon>Teleostei</taxon>
        <taxon>Ostariophysi</taxon>
        <taxon>Characiformes</taxon>
        <taxon>Characoidei</taxon>
        <taxon>Pygocentrus</taxon>
    </lineage>
</organism>
<feature type="compositionally biased region" description="Polar residues" evidence="2">
    <location>
        <begin position="186"/>
        <end position="200"/>
    </location>
</feature>
<dbReference type="GO" id="GO:0045664">
    <property type="term" value="P:regulation of neuron differentiation"/>
    <property type="evidence" value="ECO:0007669"/>
    <property type="project" value="TreeGrafter"/>
</dbReference>
<feature type="compositionally biased region" description="Acidic residues" evidence="2">
    <location>
        <begin position="151"/>
        <end position="160"/>
    </location>
</feature>
<evidence type="ECO:0000256" key="1">
    <source>
        <dbReference type="PROSITE-ProRule" id="PRU00042"/>
    </source>
</evidence>
<dbReference type="GeneTree" id="ENSGT00390000008187"/>
<dbReference type="InterPro" id="IPR040373">
    <property type="entry name" value="CASZ1"/>
</dbReference>
<feature type="region of interest" description="Disordered" evidence="2">
    <location>
        <begin position="1686"/>
        <end position="1788"/>
    </location>
</feature>
<feature type="compositionally biased region" description="Basic and acidic residues" evidence="2">
    <location>
        <begin position="97"/>
        <end position="106"/>
    </location>
</feature>
<feature type="compositionally biased region" description="Polar residues" evidence="2">
    <location>
        <begin position="873"/>
        <end position="894"/>
    </location>
</feature>
<feature type="region of interest" description="Disordered" evidence="2">
    <location>
        <begin position="959"/>
        <end position="978"/>
    </location>
</feature>
<dbReference type="GO" id="GO:0008270">
    <property type="term" value="F:zinc ion binding"/>
    <property type="evidence" value="ECO:0007669"/>
    <property type="project" value="UniProtKB-KW"/>
</dbReference>
<dbReference type="Ensembl" id="ENSPNAT00000025115.2">
    <property type="protein sequence ID" value="ENSPNAP00000016413.2"/>
    <property type="gene ID" value="ENSPNAG00000003723.2"/>
</dbReference>
<feature type="region of interest" description="Disordered" evidence="2">
    <location>
        <begin position="1633"/>
        <end position="1657"/>
    </location>
</feature>
<dbReference type="GO" id="GO:0045944">
    <property type="term" value="P:positive regulation of transcription by RNA polymerase II"/>
    <property type="evidence" value="ECO:0007669"/>
    <property type="project" value="TreeGrafter"/>
</dbReference>
<evidence type="ECO:0000313" key="4">
    <source>
        <dbReference type="Ensembl" id="ENSPNAP00000016413.2"/>
    </source>
</evidence>
<gene>
    <name evidence="4" type="primary">CASZ1</name>
</gene>
<evidence type="ECO:0000256" key="2">
    <source>
        <dbReference type="SAM" id="MobiDB-lite"/>
    </source>
</evidence>
<dbReference type="InterPro" id="IPR013087">
    <property type="entry name" value="Znf_C2H2_type"/>
</dbReference>